<dbReference type="Pfam" id="PF02413">
    <property type="entry name" value="Caudo_TAP"/>
    <property type="match status" value="1"/>
</dbReference>
<sequence length="138" mass="15241">MYIYDAKTNGFYAVLLKESYELAGTWPKAGVEVTEEEHKALMDGQSTGKVVSADSEGKPVLTDIEIDYVALAAIERDRRMAIVTARINELVEAQDDGDITSDELTELATLREVRTKLRRLDLTGAPDINWPEVPGDVA</sequence>
<reference evidence="1" key="2">
    <citation type="submission" date="2019-10" db="EMBL/GenBank/DDBJ databases">
        <authorList>
            <consortium name="NCBI Pathogen Detection Project"/>
        </authorList>
    </citation>
    <scope>NUCLEOTIDE SEQUENCE</scope>
    <source>
        <strain evidence="1">Salmonella enterica</strain>
    </source>
</reference>
<reference evidence="1" key="1">
    <citation type="journal article" date="2018" name="Genome Biol.">
        <title>SKESA: strategic k-mer extension for scrupulous assemblies.</title>
        <authorList>
            <person name="Souvorov A."/>
            <person name="Agarwala R."/>
            <person name="Lipman D.J."/>
        </authorList>
    </citation>
    <scope>NUCLEOTIDE SEQUENCE</scope>
    <source>
        <strain evidence="1">Salmonella enterica</strain>
    </source>
</reference>
<dbReference type="AlphaFoldDB" id="A0A726CH20"/>
<evidence type="ECO:0000313" key="1">
    <source>
        <dbReference type="EMBL" id="HAE1220747.1"/>
    </source>
</evidence>
<dbReference type="EMBL" id="DAAQWY010000019">
    <property type="protein sequence ID" value="HAE1220747.1"/>
    <property type="molecule type" value="Genomic_DNA"/>
</dbReference>
<proteinExistence type="predicted"/>
<accession>A0A726CH20</accession>
<organism evidence="1">
    <name type="scientific">Salmonella enterica subsp. enterica serovar Agona</name>
    <dbReference type="NCBI Taxonomy" id="58095"/>
    <lineage>
        <taxon>Bacteria</taxon>
        <taxon>Pseudomonadati</taxon>
        <taxon>Pseudomonadota</taxon>
        <taxon>Gammaproteobacteria</taxon>
        <taxon>Enterobacterales</taxon>
        <taxon>Enterobacteriaceae</taxon>
        <taxon>Salmonella</taxon>
    </lineage>
</organism>
<protein>
    <submittedName>
        <fullName evidence="1">Phage tail protein</fullName>
    </submittedName>
</protein>
<comment type="caution">
    <text evidence="1">The sequence shown here is derived from an EMBL/GenBank/DDBJ whole genome shotgun (WGS) entry which is preliminary data.</text>
</comment>
<name>A0A726CH20_SALET</name>
<gene>
    <name evidence="1" type="ORF">G2913_21810</name>
</gene>
<dbReference type="InterPro" id="IPR003458">
    <property type="entry name" value="Phage_T4_Gp38_tail_assem"/>
</dbReference>